<dbReference type="Pfam" id="PF00076">
    <property type="entry name" value="RRM_1"/>
    <property type="match status" value="2"/>
</dbReference>
<dbReference type="SMART" id="SM00360">
    <property type="entry name" value="RRM"/>
    <property type="match status" value="1"/>
</dbReference>
<evidence type="ECO:0000256" key="1">
    <source>
        <dbReference type="PROSITE-ProRule" id="PRU00176"/>
    </source>
</evidence>
<feature type="domain" description="RRM" evidence="2">
    <location>
        <begin position="67"/>
        <end position="140"/>
    </location>
</feature>
<accession>A0A5J4VRK5</accession>
<evidence type="ECO:0000313" key="4">
    <source>
        <dbReference type="Proteomes" id="UP000324800"/>
    </source>
</evidence>
<dbReference type="InterPro" id="IPR012677">
    <property type="entry name" value="Nucleotide-bd_a/b_plait_sf"/>
</dbReference>
<gene>
    <name evidence="3" type="ORF">EZS28_019274</name>
</gene>
<dbReference type="AlphaFoldDB" id="A0A5J4VRK5"/>
<dbReference type="Proteomes" id="UP000324800">
    <property type="component" value="Unassembled WGS sequence"/>
</dbReference>
<reference evidence="3 4" key="1">
    <citation type="submission" date="2019-03" db="EMBL/GenBank/DDBJ databases">
        <title>Single cell metagenomics reveals metabolic interactions within the superorganism composed of flagellate Streblomastix strix and complex community of Bacteroidetes bacteria on its surface.</title>
        <authorList>
            <person name="Treitli S.C."/>
            <person name="Kolisko M."/>
            <person name="Husnik F."/>
            <person name="Keeling P."/>
            <person name="Hampl V."/>
        </authorList>
    </citation>
    <scope>NUCLEOTIDE SEQUENCE [LARGE SCALE GENOMIC DNA]</scope>
    <source>
        <strain evidence="3">ST1C</strain>
    </source>
</reference>
<sequence length="140" mass="16035">MYYFEITIQIGRRTGKSLGFAFVRFTNMEDAARALHAMDKKVLSGHEITIKYSNAPRNNISQALPNVNLYIKPLKFTTTESQLFQLFSPYGKILAVKIMYDAASMRSRQIGFVKSNEIDTNPYAFRAQLQITILRELKTS</sequence>
<comment type="caution">
    <text evidence="3">The sequence shown here is derived from an EMBL/GenBank/DDBJ whole genome shotgun (WGS) entry which is preliminary data.</text>
</comment>
<feature type="domain" description="RRM" evidence="2">
    <location>
        <begin position="1"/>
        <end position="55"/>
    </location>
</feature>
<proteinExistence type="predicted"/>
<organism evidence="3 4">
    <name type="scientific">Streblomastix strix</name>
    <dbReference type="NCBI Taxonomy" id="222440"/>
    <lineage>
        <taxon>Eukaryota</taxon>
        <taxon>Metamonada</taxon>
        <taxon>Preaxostyla</taxon>
        <taxon>Oxymonadida</taxon>
        <taxon>Streblomastigidae</taxon>
        <taxon>Streblomastix</taxon>
    </lineage>
</organism>
<dbReference type="InterPro" id="IPR000504">
    <property type="entry name" value="RRM_dom"/>
</dbReference>
<dbReference type="GO" id="GO:0003723">
    <property type="term" value="F:RNA binding"/>
    <property type="evidence" value="ECO:0007669"/>
    <property type="project" value="UniProtKB-UniRule"/>
</dbReference>
<dbReference type="SUPFAM" id="SSF54928">
    <property type="entry name" value="RNA-binding domain, RBD"/>
    <property type="match status" value="1"/>
</dbReference>
<dbReference type="InterPro" id="IPR050441">
    <property type="entry name" value="RBM"/>
</dbReference>
<dbReference type="OrthoDB" id="266020at2759"/>
<dbReference type="InterPro" id="IPR035979">
    <property type="entry name" value="RBD_domain_sf"/>
</dbReference>
<dbReference type="Gene3D" id="3.30.70.330">
    <property type="match status" value="2"/>
</dbReference>
<protein>
    <recommendedName>
        <fullName evidence="2">RRM domain-containing protein</fullName>
    </recommendedName>
</protein>
<dbReference type="PANTHER" id="PTHR48034">
    <property type="entry name" value="TRANSFORMER-2 SEX-DETERMINING PROTEIN-RELATED"/>
    <property type="match status" value="1"/>
</dbReference>
<name>A0A5J4VRK5_9EUKA</name>
<keyword evidence="1" id="KW-0694">RNA-binding</keyword>
<dbReference type="PROSITE" id="PS50102">
    <property type="entry name" value="RRM"/>
    <property type="match status" value="2"/>
</dbReference>
<dbReference type="EMBL" id="SNRW01005371">
    <property type="protein sequence ID" value="KAA6385201.1"/>
    <property type="molecule type" value="Genomic_DNA"/>
</dbReference>
<evidence type="ECO:0000259" key="2">
    <source>
        <dbReference type="PROSITE" id="PS50102"/>
    </source>
</evidence>
<evidence type="ECO:0000313" key="3">
    <source>
        <dbReference type="EMBL" id="KAA6385201.1"/>
    </source>
</evidence>